<reference evidence="4" key="2">
    <citation type="journal article" date="2017" name="J. Anim. Genet.">
        <title>Multiple reference genome sequences of hot pepper reveal the massive evolution of plant disease resistance genes by retroduplication.</title>
        <authorList>
            <person name="Kim S."/>
            <person name="Park J."/>
            <person name="Yeom S.-I."/>
            <person name="Kim Y.-M."/>
            <person name="Seo E."/>
            <person name="Kim K.-T."/>
            <person name="Kim M.-S."/>
            <person name="Lee J.M."/>
            <person name="Cheong K."/>
            <person name="Shin H.-S."/>
            <person name="Kim S.-B."/>
            <person name="Han K."/>
            <person name="Lee J."/>
            <person name="Park M."/>
            <person name="Lee H.-A."/>
            <person name="Lee H.-Y."/>
            <person name="Lee Y."/>
            <person name="Oh S."/>
            <person name="Lee J.H."/>
            <person name="Choi E."/>
            <person name="Choi E."/>
            <person name="Lee S.E."/>
            <person name="Jeon J."/>
            <person name="Kim H."/>
            <person name="Choi G."/>
            <person name="Song H."/>
            <person name="Lee J."/>
            <person name="Lee S.-C."/>
            <person name="Kwon J.-K."/>
            <person name="Lee H.-Y."/>
            <person name="Koo N."/>
            <person name="Hong Y."/>
            <person name="Kim R.W."/>
            <person name="Kang W.-H."/>
            <person name="Huh J.H."/>
            <person name="Kang B.-C."/>
            <person name="Yang T.-J."/>
            <person name="Lee Y.-H."/>
            <person name="Bennetzen J.L."/>
            <person name="Choi D."/>
        </authorList>
    </citation>
    <scope>NUCLEOTIDE SEQUENCE [LARGE SCALE GENOMIC DNA]</scope>
    <source>
        <strain evidence="4">cv. PBC81</strain>
    </source>
</reference>
<dbReference type="STRING" id="33114.A0A2G2WEX7"/>
<dbReference type="PANTHER" id="PTHR12499">
    <property type="entry name" value="OPTIC ATROPHY 3 PROTEIN OPA3"/>
    <property type="match status" value="1"/>
</dbReference>
<evidence type="ECO:0000256" key="2">
    <source>
        <dbReference type="ARBA" id="ARBA00023054"/>
    </source>
</evidence>
<comment type="similarity">
    <text evidence="1">Belongs to the OPA3 family.</text>
</comment>
<dbReference type="AlphaFoldDB" id="A0A2G2WEX7"/>
<organism evidence="3 4">
    <name type="scientific">Capsicum baccatum</name>
    <name type="common">Peruvian pepper</name>
    <dbReference type="NCBI Taxonomy" id="33114"/>
    <lineage>
        <taxon>Eukaryota</taxon>
        <taxon>Viridiplantae</taxon>
        <taxon>Streptophyta</taxon>
        <taxon>Embryophyta</taxon>
        <taxon>Tracheophyta</taxon>
        <taxon>Spermatophyta</taxon>
        <taxon>Magnoliopsida</taxon>
        <taxon>eudicotyledons</taxon>
        <taxon>Gunneridae</taxon>
        <taxon>Pentapetalae</taxon>
        <taxon>asterids</taxon>
        <taxon>lamiids</taxon>
        <taxon>Solanales</taxon>
        <taxon>Solanaceae</taxon>
        <taxon>Solanoideae</taxon>
        <taxon>Capsiceae</taxon>
        <taxon>Capsicum</taxon>
    </lineage>
</organism>
<reference evidence="3 4" key="1">
    <citation type="journal article" date="2017" name="Genome Biol.">
        <title>New reference genome sequences of hot pepper reveal the massive evolution of plant disease-resistance genes by retroduplication.</title>
        <authorList>
            <person name="Kim S."/>
            <person name="Park J."/>
            <person name="Yeom S.I."/>
            <person name="Kim Y.M."/>
            <person name="Seo E."/>
            <person name="Kim K.T."/>
            <person name="Kim M.S."/>
            <person name="Lee J.M."/>
            <person name="Cheong K."/>
            <person name="Shin H.S."/>
            <person name="Kim S.B."/>
            <person name="Han K."/>
            <person name="Lee J."/>
            <person name="Park M."/>
            <person name="Lee H.A."/>
            <person name="Lee H.Y."/>
            <person name="Lee Y."/>
            <person name="Oh S."/>
            <person name="Lee J.H."/>
            <person name="Choi E."/>
            <person name="Choi E."/>
            <person name="Lee S.E."/>
            <person name="Jeon J."/>
            <person name="Kim H."/>
            <person name="Choi G."/>
            <person name="Song H."/>
            <person name="Lee J."/>
            <person name="Lee S.C."/>
            <person name="Kwon J.K."/>
            <person name="Lee H.Y."/>
            <person name="Koo N."/>
            <person name="Hong Y."/>
            <person name="Kim R.W."/>
            <person name="Kang W.H."/>
            <person name="Huh J.H."/>
            <person name="Kang B.C."/>
            <person name="Yang T.J."/>
            <person name="Lee Y.H."/>
            <person name="Bennetzen J.L."/>
            <person name="Choi D."/>
        </authorList>
    </citation>
    <scope>NUCLEOTIDE SEQUENCE [LARGE SCALE GENOMIC DNA]</scope>
    <source>
        <strain evidence="4">cv. PBC81</strain>
    </source>
</reference>
<keyword evidence="4" id="KW-1185">Reference proteome</keyword>
<dbReference type="PANTHER" id="PTHR12499:SF0">
    <property type="entry name" value="OPTIC ATROPHY 3 PROTEIN"/>
    <property type="match status" value="1"/>
</dbReference>
<dbReference type="InterPro" id="IPR010754">
    <property type="entry name" value="OPA3-like"/>
</dbReference>
<gene>
    <name evidence="3" type="ORF">CQW23_17807</name>
</gene>
<dbReference type="OrthoDB" id="1254625at2759"/>
<name>A0A2G2WEX7_CAPBA</name>
<accession>A0A2G2WEX7</accession>
<dbReference type="Proteomes" id="UP000224567">
    <property type="component" value="Unassembled WGS sequence"/>
</dbReference>
<sequence>MPVLGNLYDATVETIARPLAYSLKKGGASYPKFRQTIVKMGQRYHDAPVGEEKAIETAANDLSHCVMLCAAWAAVYYEMDRYFDRRMQRALAVNQELKQLHQKALRIFEEKDQVYDKVMQEIFSPALSGGNASQTADGAKD</sequence>
<keyword evidence="2" id="KW-0175">Coiled coil</keyword>
<dbReference type="GO" id="GO:0005739">
    <property type="term" value="C:mitochondrion"/>
    <property type="evidence" value="ECO:0007669"/>
    <property type="project" value="TreeGrafter"/>
</dbReference>
<proteinExistence type="inferred from homology"/>
<comment type="caution">
    <text evidence="3">The sequence shown here is derived from an EMBL/GenBank/DDBJ whole genome shotgun (WGS) entry which is preliminary data.</text>
</comment>
<dbReference type="EMBL" id="MLFT02000007">
    <property type="protein sequence ID" value="PHT43782.1"/>
    <property type="molecule type" value="Genomic_DNA"/>
</dbReference>
<evidence type="ECO:0000313" key="4">
    <source>
        <dbReference type="Proteomes" id="UP000224567"/>
    </source>
</evidence>
<evidence type="ECO:0000256" key="1">
    <source>
        <dbReference type="ARBA" id="ARBA00007584"/>
    </source>
</evidence>
<protein>
    <submittedName>
        <fullName evidence="3">Uncharacterized protein</fullName>
    </submittedName>
</protein>
<evidence type="ECO:0000313" key="3">
    <source>
        <dbReference type="EMBL" id="PHT43782.1"/>
    </source>
</evidence>
<dbReference type="GO" id="GO:0019216">
    <property type="term" value="P:regulation of lipid metabolic process"/>
    <property type="evidence" value="ECO:0007669"/>
    <property type="project" value="TreeGrafter"/>
</dbReference>